<evidence type="ECO:0000256" key="3">
    <source>
        <dbReference type="RuleBase" id="RU000363"/>
    </source>
</evidence>
<dbReference type="SMART" id="SM00822">
    <property type="entry name" value="PKS_KR"/>
    <property type="match status" value="1"/>
</dbReference>
<dbReference type="PANTHER" id="PTHR43976:SF16">
    <property type="entry name" value="SHORT-CHAIN DEHYDROGENASE_REDUCTASE FAMILY PROTEIN"/>
    <property type="match status" value="1"/>
</dbReference>
<organism evidence="5 6">
    <name type="scientific">Paraburkholderia elongata</name>
    <dbReference type="NCBI Taxonomy" id="2675747"/>
    <lineage>
        <taxon>Bacteria</taxon>
        <taxon>Pseudomonadati</taxon>
        <taxon>Pseudomonadota</taxon>
        <taxon>Betaproteobacteria</taxon>
        <taxon>Burkholderiales</taxon>
        <taxon>Burkholderiaceae</taxon>
        <taxon>Paraburkholderia</taxon>
    </lineage>
</organism>
<evidence type="ECO:0000313" key="6">
    <source>
        <dbReference type="Proteomes" id="UP000655523"/>
    </source>
</evidence>
<dbReference type="Pfam" id="PF00106">
    <property type="entry name" value="adh_short"/>
    <property type="match status" value="1"/>
</dbReference>
<dbReference type="InterPro" id="IPR057326">
    <property type="entry name" value="KR_dom"/>
</dbReference>
<comment type="caution">
    <text evidence="5">The sequence shown here is derived from an EMBL/GenBank/DDBJ whole genome shotgun (WGS) entry which is preliminary data.</text>
</comment>
<dbReference type="RefSeq" id="WP_172166919.1">
    <property type="nucleotide sequence ID" value="NZ_WOEZ01000094.1"/>
</dbReference>
<feature type="domain" description="Ketoreductase" evidence="4">
    <location>
        <begin position="3"/>
        <end position="184"/>
    </location>
</feature>
<evidence type="ECO:0000256" key="1">
    <source>
        <dbReference type="ARBA" id="ARBA00006484"/>
    </source>
</evidence>
<dbReference type="CDD" id="cd05374">
    <property type="entry name" value="17beta-HSD-like_SDR_c"/>
    <property type="match status" value="1"/>
</dbReference>
<dbReference type="PRINTS" id="PR00081">
    <property type="entry name" value="GDHRDH"/>
</dbReference>
<keyword evidence="2" id="KW-0560">Oxidoreductase</keyword>
<dbReference type="InterPro" id="IPR002347">
    <property type="entry name" value="SDR_fam"/>
</dbReference>
<dbReference type="InterPro" id="IPR036291">
    <property type="entry name" value="NAD(P)-bd_dom_sf"/>
</dbReference>
<accession>A0A972NRV0</accession>
<dbReference type="Gene3D" id="3.40.50.720">
    <property type="entry name" value="NAD(P)-binding Rossmann-like Domain"/>
    <property type="match status" value="1"/>
</dbReference>
<dbReference type="InterPro" id="IPR051911">
    <property type="entry name" value="SDR_oxidoreductase"/>
</dbReference>
<evidence type="ECO:0000313" key="5">
    <source>
        <dbReference type="EMBL" id="NPT56495.1"/>
    </source>
</evidence>
<dbReference type="InterPro" id="IPR020904">
    <property type="entry name" value="Sc_DH/Rdtase_CS"/>
</dbReference>
<dbReference type="PANTHER" id="PTHR43976">
    <property type="entry name" value="SHORT CHAIN DEHYDROGENASE"/>
    <property type="match status" value="1"/>
</dbReference>
<dbReference type="Proteomes" id="UP000655523">
    <property type="component" value="Unassembled WGS sequence"/>
</dbReference>
<name>A0A972NRV0_9BURK</name>
<gene>
    <name evidence="5" type="ORF">GNZ13_18365</name>
</gene>
<keyword evidence="6" id="KW-1185">Reference proteome</keyword>
<dbReference type="SUPFAM" id="SSF51735">
    <property type="entry name" value="NAD(P)-binding Rossmann-fold domains"/>
    <property type="match status" value="1"/>
</dbReference>
<sequence>MSKVWFITGSAGGIGAGIARAALAAGDLVVATDLDSERLQHVYAASAAHVLTMQLDIRDATQAEAVVEAALARFGRIDVLVNNAGYGQFGPFEEIEPAAIERQFATNVFGTFNVTRAVLPVMRRQRAGHVINMSSNGGFKGVRGASMYSATKFAIEGFSEALAQEITDFGLKLTIVEPGAFRTDFLDDRSLKRGTRDLNDYADFRPKANAVFEARNHNQVGDPDKLGHALVQIASETDPPLRFVAGADALKVVNDKLEYVGREVERWRELSRSTDF</sequence>
<dbReference type="GO" id="GO:0016491">
    <property type="term" value="F:oxidoreductase activity"/>
    <property type="evidence" value="ECO:0007669"/>
    <property type="project" value="UniProtKB-KW"/>
</dbReference>
<dbReference type="PRINTS" id="PR00080">
    <property type="entry name" value="SDRFAMILY"/>
</dbReference>
<dbReference type="NCBIfam" id="NF004824">
    <property type="entry name" value="PRK06180.1"/>
    <property type="match status" value="1"/>
</dbReference>
<dbReference type="PROSITE" id="PS00061">
    <property type="entry name" value="ADH_SHORT"/>
    <property type="match status" value="1"/>
</dbReference>
<reference evidence="5 6" key="1">
    <citation type="submission" date="2019-11" db="EMBL/GenBank/DDBJ databases">
        <title>Metabolism of dissolved organic matter in forest soils.</title>
        <authorList>
            <person name="Cyle K.T."/>
            <person name="Wilhelm R.C."/>
            <person name="Martinez C.E."/>
        </authorList>
    </citation>
    <scope>NUCLEOTIDE SEQUENCE [LARGE SCALE GENOMIC DNA]</scope>
    <source>
        <strain evidence="5 6">5N</strain>
    </source>
</reference>
<evidence type="ECO:0000259" key="4">
    <source>
        <dbReference type="SMART" id="SM00822"/>
    </source>
</evidence>
<proteinExistence type="inferred from homology"/>
<dbReference type="EMBL" id="WOEZ01000094">
    <property type="protein sequence ID" value="NPT56495.1"/>
    <property type="molecule type" value="Genomic_DNA"/>
</dbReference>
<protein>
    <submittedName>
        <fullName evidence="5">SDR family NAD(P)-dependent oxidoreductase</fullName>
    </submittedName>
</protein>
<comment type="similarity">
    <text evidence="1 3">Belongs to the short-chain dehydrogenases/reductases (SDR) family.</text>
</comment>
<dbReference type="AlphaFoldDB" id="A0A972NRV0"/>
<evidence type="ECO:0000256" key="2">
    <source>
        <dbReference type="ARBA" id="ARBA00023002"/>
    </source>
</evidence>